<dbReference type="Proteomes" id="UP000030765">
    <property type="component" value="Unassembled WGS sequence"/>
</dbReference>
<feature type="region of interest" description="Disordered" evidence="1">
    <location>
        <begin position="50"/>
        <end position="112"/>
    </location>
</feature>
<keyword evidence="4" id="KW-1185">Reference proteome</keyword>
<feature type="compositionally biased region" description="Basic and acidic residues" evidence="1">
    <location>
        <begin position="62"/>
        <end position="89"/>
    </location>
</feature>
<name>A0A084VH86_ANOSI</name>
<evidence type="ECO:0000256" key="1">
    <source>
        <dbReference type="SAM" id="MobiDB-lite"/>
    </source>
</evidence>
<evidence type="ECO:0000313" key="3">
    <source>
        <dbReference type="EnsemblMetazoa" id="ASIC004621-PA"/>
    </source>
</evidence>
<feature type="region of interest" description="Disordered" evidence="1">
    <location>
        <begin position="176"/>
        <end position="204"/>
    </location>
</feature>
<dbReference type="VEuPathDB" id="VectorBase:ASIC004621"/>
<reference evidence="3" key="2">
    <citation type="submission" date="2020-05" db="UniProtKB">
        <authorList>
            <consortium name="EnsemblMetazoa"/>
        </authorList>
    </citation>
    <scope>IDENTIFICATION</scope>
</reference>
<accession>A0A084VH86</accession>
<evidence type="ECO:0000313" key="4">
    <source>
        <dbReference type="Proteomes" id="UP000030765"/>
    </source>
</evidence>
<dbReference type="EnsemblMetazoa" id="ASIC004621-RA">
    <property type="protein sequence ID" value="ASIC004621-PA"/>
    <property type="gene ID" value="ASIC004621"/>
</dbReference>
<gene>
    <name evidence="2" type="ORF">ZHAS_00004621</name>
</gene>
<proteinExistence type="predicted"/>
<dbReference type="EMBL" id="KE524842">
    <property type="protein sequence ID" value="KFB37330.1"/>
    <property type="molecule type" value="Genomic_DNA"/>
</dbReference>
<reference evidence="2 4" key="1">
    <citation type="journal article" date="2014" name="BMC Genomics">
        <title>Genome sequence of Anopheles sinensis provides insight into genetics basis of mosquito competence for malaria parasites.</title>
        <authorList>
            <person name="Zhou D."/>
            <person name="Zhang D."/>
            <person name="Ding G."/>
            <person name="Shi L."/>
            <person name="Hou Q."/>
            <person name="Ye Y."/>
            <person name="Xu Y."/>
            <person name="Zhou H."/>
            <person name="Xiong C."/>
            <person name="Li S."/>
            <person name="Yu J."/>
            <person name="Hong S."/>
            <person name="Yu X."/>
            <person name="Zou P."/>
            <person name="Chen C."/>
            <person name="Chang X."/>
            <person name="Wang W."/>
            <person name="Lv Y."/>
            <person name="Sun Y."/>
            <person name="Ma L."/>
            <person name="Shen B."/>
            <person name="Zhu C."/>
        </authorList>
    </citation>
    <scope>NUCLEOTIDE SEQUENCE [LARGE SCALE GENOMIC DNA]</scope>
</reference>
<dbReference type="AlphaFoldDB" id="A0A084VH86"/>
<evidence type="ECO:0000313" key="2">
    <source>
        <dbReference type="EMBL" id="KFB37330.1"/>
    </source>
</evidence>
<sequence length="228" mass="25503">MSPRKSLLVQEKRKHRVLLISCPKPIEANNRTFASTLHVFKSILPIDTPLSAPCGLRRTPTHQREHQSDRGTRTDPAEQHTGDGEEPRSSKLLHIANGSEATGRNRRTLGSMGRCELPDERVANPKWRASRPPGLRIASFVPERNTPIDRAACDVHAQTLPNAKRHTMKVPQTPIYQEGGRVDNTNNEGLRDPPSHTGAIRRPRGELTWDAHEAGSNKHSVLFRSRDV</sequence>
<protein>
    <submittedName>
        <fullName evidence="2 3">ABC transporter permease</fullName>
    </submittedName>
</protein>
<dbReference type="EMBL" id="ATLV01013150">
    <property type="status" value="NOT_ANNOTATED_CDS"/>
    <property type="molecule type" value="Genomic_DNA"/>
</dbReference>
<organism evidence="2">
    <name type="scientific">Anopheles sinensis</name>
    <name type="common">Mosquito</name>
    <dbReference type="NCBI Taxonomy" id="74873"/>
    <lineage>
        <taxon>Eukaryota</taxon>
        <taxon>Metazoa</taxon>
        <taxon>Ecdysozoa</taxon>
        <taxon>Arthropoda</taxon>
        <taxon>Hexapoda</taxon>
        <taxon>Insecta</taxon>
        <taxon>Pterygota</taxon>
        <taxon>Neoptera</taxon>
        <taxon>Endopterygota</taxon>
        <taxon>Diptera</taxon>
        <taxon>Nematocera</taxon>
        <taxon>Culicoidea</taxon>
        <taxon>Culicidae</taxon>
        <taxon>Anophelinae</taxon>
        <taxon>Anopheles</taxon>
    </lineage>
</organism>